<evidence type="ECO:0000313" key="3">
    <source>
        <dbReference type="Proteomes" id="UP000015241"/>
    </source>
</evidence>
<feature type="compositionally biased region" description="Acidic residues" evidence="1">
    <location>
        <begin position="188"/>
        <end position="201"/>
    </location>
</feature>
<gene>
    <name evidence="2" type="ORF">FOMPIDRAFT_94013</name>
</gene>
<feature type="compositionally biased region" description="Basic and acidic residues" evidence="1">
    <location>
        <begin position="214"/>
        <end position="231"/>
    </location>
</feature>
<feature type="compositionally biased region" description="Low complexity" evidence="1">
    <location>
        <begin position="544"/>
        <end position="555"/>
    </location>
</feature>
<dbReference type="HOGENOM" id="CLU_020462_0_0_1"/>
<dbReference type="Proteomes" id="UP000015241">
    <property type="component" value="Unassembled WGS sequence"/>
</dbReference>
<dbReference type="EMBL" id="KE504253">
    <property type="protein sequence ID" value="EPS93859.1"/>
    <property type="molecule type" value="Genomic_DNA"/>
</dbReference>
<dbReference type="InParanoid" id="S8F4H2"/>
<feature type="non-terminal residue" evidence="2">
    <location>
        <position position="630"/>
    </location>
</feature>
<feature type="region of interest" description="Disordered" evidence="1">
    <location>
        <begin position="413"/>
        <end position="586"/>
    </location>
</feature>
<dbReference type="AlphaFoldDB" id="S8F4H2"/>
<evidence type="ECO:0000256" key="1">
    <source>
        <dbReference type="SAM" id="MobiDB-lite"/>
    </source>
</evidence>
<feature type="region of interest" description="Disordered" evidence="1">
    <location>
        <begin position="1"/>
        <end position="68"/>
    </location>
</feature>
<organism evidence="2 3">
    <name type="scientific">Fomitopsis schrenkii</name>
    <name type="common">Brown rot fungus</name>
    <dbReference type="NCBI Taxonomy" id="2126942"/>
    <lineage>
        <taxon>Eukaryota</taxon>
        <taxon>Fungi</taxon>
        <taxon>Dikarya</taxon>
        <taxon>Basidiomycota</taxon>
        <taxon>Agaricomycotina</taxon>
        <taxon>Agaricomycetes</taxon>
        <taxon>Polyporales</taxon>
        <taxon>Fomitopsis</taxon>
    </lineage>
</organism>
<name>S8F4H2_FOMSC</name>
<reference evidence="2 3" key="1">
    <citation type="journal article" date="2012" name="Science">
        <title>The Paleozoic origin of enzymatic lignin decomposition reconstructed from 31 fungal genomes.</title>
        <authorList>
            <person name="Floudas D."/>
            <person name="Binder M."/>
            <person name="Riley R."/>
            <person name="Barry K."/>
            <person name="Blanchette R.A."/>
            <person name="Henrissat B."/>
            <person name="Martinez A.T."/>
            <person name="Otillar R."/>
            <person name="Spatafora J.W."/>
            <person name="Yadav J.S."/>
            <person name="Aerts A."/>
            <person name="Benoit I."/>
            <person name="Boyd A."/>
            <person name="Carlson A."/>
            <person name="Copeland A."/>
            <person name="Coutinho P.M."/>
            <person name="de Vries R.P."/>
            <person name="Ferreira P."/>
            <person name="Findley K."/>
            <person name="Foster B."/>
            <person name="Gaskell J."/>
            <person name="Glotzer D."/>
            <person name="Gorecki P."/>
            <person name="Heitman J."/>
            <person name="Hesse C."/>
            <person name="Hori C."/>
            <person name="Igarashi K."/>
            <person name="Jurgens J.A."/>
            <person name="Kallen N."/>
            <person name="Kersten P."/>
            <person name="Kohler A."/>
            <person name="Kuees U."/>
            <person name="Kumar T.K.A."/>
            <person name="Kuo A."/>
            <person name="LaButti K."/>
            <person name="Larrondo L.F."/>
            <person name="Lindquist E."/>
            <person name="Ling A."/>
            <person name="Lombard V."/>
            <person name="Lucas S."/>
            <person name="Lundell T."/>
            <person name="Martin R."/>
            <person name="McLaughlin D.J."/>
            <person name="Morgenstern I."/>
            <person name="Morin E."/>
            <person name="Murat C."/>
            <person name="Nagy L.G."/>
            <person name="Nolan M."/>
            <person name="Ohm R.A."/>
            <person name="Patyshakuliyeva A."/>
            <person name="Rokas A."/>
            <person name="Ruiz-Duenas F.J."/>
            <person name="Sabat G."/>
            <person name="Salamov A."/>
            <person name="Samejima M."/>
            <person name="Schmutz J."/>
            <person name="Slot J.C."/>
            <person name="St John F."/>
            <person name="Stenlid J."/>
            <person name="Sun H."/>
            <person name="Sun S."/>
            <person name="Syed K."/>
            <person name="Tsang A."/>
            <person name="Wiebenga A."/>
            <person name="Young D."/>
            <person name="Pisabarro A."/>
            <person name="Eastwood D.C."/>
            <person name="Martin F."/>
            <person name="Cullen D."/>
            <person name="Grigoriev I.V."/>
            <person name="Hibbett D.S."/>
        </authorList>
    </citation>
    <scope>NUCLEOTIDE SEQUENCE</scope>
    <source>
        <strain evidence="3">FP-58527</strain>
    </source>
</reference>
<accession>S8F4H2</accession>
<feature type="compositionally biased region" description="Basic residues" evidence="1">
    <location>
        <begin position="267"/>
        <end position="282"/>
    </location>
</feature>
<feature type="compositionally biased region" description="Basic and acidic residues" evidence="1">
    <location>
        <begin position="421"/>
        <end position="432"/>
    </location>
</feature>
<keyword evidence="3" id="KW-1185">Reference proteome</keyword>
<evidence type="ECO:0000313" key="2">
    <source>
        <dbReference type="EMBL" id="EPS93859.1"/>
    </source>
</evidence>
<protein>
    <submittedName>
        <fullName evidence="2">Uncharacterized protein</fullName>
    </submittedName>
</protein>
<feature type="compositionally biased region" description="Polar residues" evidence="1">
    <location>
        <begin position="485"/>
        <end position="503"/>
    </location>
</feature>
<sequence>MSSFLAATGSVPANSAASATSTGGAPKPTTVHFELNVDPEATSSGDKARAAPPSAHPNKSGNAPQGAPTVEDFEVEHRRLLDLAERLSTIMGGHVVEPDEEEELWKREVRADRLTQAKLYPVMSRVEMRNARLRMLHTLISLLTKGKECRSSKRPFRFSNVRPDDPRILALPLYTPDAPSGLPTPPEAQDEIEWPDLEFDLEGSSPAAPQGASEADHQEADGNNEHGDKAPAPKKSALKRKRKGPEEEQRDEGPGQTGNSEAVAQRPAKRSKKKKVLRRRHIPVPAHMYDPNDENHRRSRMTDEEFDAAVEEEHAMRLAATKVVKAMSQEEHKQWKYRNEYGPWRKEVWTREYVRATYIQNPPMLTAGAPTKPDPCVRCKGFRCTISSKPKEGHKKESCDWCYLHKVRCDSILNPPPAPKEPQDEQGQHGESEPEEEDNTQFSVTRTRRSATPSRRPETIVATSEAGPSSRARSRSRSRSRAPSETTPAPSECTRAQSKSRALSDTAPAPSESTRACSKSRAPSETPRREASTPSKGKARARSTSRTSSKAPAASGSQAQEQANGPLPTMYPLNRAANGSLQQGDGATVLTPPQMVARLATLETEVVAMHQTMHAMHASIQSLTMMATAT</sequence>
<feature type="compositionally biased region" description="Polar residues" evidence="1">
    <location>
        <begin position="511"/>
        <end position="523"/>
    </location>
</feature>
<feature type="compositionally biased region" description="Low complexity" evidence="1">
    <location>
        <begin position="15"/>
        <end position="25"/>
    </location>
</feature>
<feature type="region of interest" description="Disordered" evidence="1">
    <location>
        <begin position="167"/>
        <end position="298"/>
    </location>
</feature>
<proteinExistence type="predicted"/>
<feature type="compositionally biased region" description="Basic and acidic residues" evidence="1">
    <location>
        <begin position="244"/>
        <end position="253"/>
    </location>
</feature>